<name>A0A6S6RA89_9FIRM</name>
<evidence type="ECO:0000313" key="2">
    <source>
        <dbReference type="Proteomes" id="UP000515561"/>
    </source>
</evidence>
<dbReference type="AlphaFoldDB" id="A0A6S6RA89"/>
<dbReference type="RefSeq" id="WP_243182303.1">
    <property type="nucleotide sequence ID" value="NZ_AP023367.1"/>
</dbReference>
<dbReference type="Proteomes" id="UP000515561">
    <property type="component" value="Chromosome"/>
</dbReference>
<evidence type="ECO:0000313" key="1">
    <source>
        <dbReference type="EMBL" id="BCJ95858.1"/>
    </source>
</evidence>
<gene>
    <name evidence="1" type="ORF">acsn021_34270</name>
</gene>
<dbReference type="KEGG" id="acel:acsn021_34270"/>
<dbReference type="Pfam" id="PF08902">
    <property type="entry name" value="DUF1848"/>
    <property type="match status" value="1"/>
</dbReference>
<reference evidence="1 2" key="1">
    <citation type="journal article" date="2016" name="Int. J. Syst. Evol. Microbiol.">
        <title>Descriptions of Anaerotaenia torta gen. nov., sp. nov. and Anaerocolumna cellulosilytica gen. nov., sp. nov. isolated from a methanogenic reactor of cattle waste.</title>
        <authorList>
            <person name="Uek A."/>
            <person name="Ohtaki Y."/>
            <person name="Kaku N."/>
            <person name="Ueki K."/>
        </authorList>
    </citation>
    <scope>NUCLEOTIDE SEQUENCE [LARGE SCALE GENOMIC DNA]</scope>
    <source>
        <strain evidence="1 2">SN021</strain>
    </source>
</reference>
<organism evidence="1 2">
    <name type="scientific">Anaerocolumna cellulosilytica</name>
    <dbReference type="NCBI Taxonomy" id="433286"/>
    <lineage>
        <taxon>Bacteria</taxon>
        <taxon>Bacillati</taxon>
        <taxon>Bacillota</taxon>
        <taxon>Clostridia</taxon>
        <taxon>Lachnospirales</taxon>
        <taxon>Lachnospiraceae</taxon>
        <taxon>Anaerocolumna</taxon>
    </lineage>
</organism>
<dbReference type="InterPro" id="IPR014998">
    <property type="entry name" value="DUF1848"/>
</dbReference>
<keyword evidence="2" id="KW-1185">Reference proteome</keyword>
<sequence length="310" mass="36121">MIDGQLSLFEEGMPKEVIRNKRQTTVISASRRTDIPAFYYTWLLETLEKGSITLPNPRFENKYYEVELQPDKVHSIVLWSKNFKNLQKEPGYLKNYNLYFQYTINQYSNVLEPYVPDYGETLQILDELLKCYKPEQFTIRFDPVIISLHGEKNPTLHRPEQARLLAFERLCRDLKTLGMEKCRVTTSYLDLYGHMKHIINDEAYGIISLTEERQVEFFKEMASISYKYGFSLYSCASLLLERVEGIKQGHCIDGEQLMQFFGGRVKKSKDNGQRKDCGCTHSRDIGIYAKGQGGMKCYHGCKYCYVMGNL</sequence>
<accession>A0A6S6RA89</accession>
<proteinExistence type="predicted"/>
<dbReference type="EMBL" id="AP023367">
    <property type="protein sequence ID" value="BCJ95858.1"/>
    <property type="molecule type" value="Genomic_DNA"/>
</dbReference>
<protein>
    <submittedName>
        <fullName evidence="1">Uncharacterized protein</fullName>
    </submittedName>
</protein>